<dbReference type="PANTHER" id="PTHR41534:SF2">
    <property type="entry name" value="3-PHENYLPROPIONATE_CINNAMIC ACID DIOXYGENASE SUBUNIT BETA"/>
    <property type="match status" value="1"/>
</dbReference>
<dbReference type="EMBL" id="SGIS01000026">
    <property type="protein sequence ID" value="RZF63454.1"/>
    <property type="molecule type" value="Genomic_DNA"/>
</dbReference>
<protein>
    <submittedName>
        <fullName evidence="3">3-phenylpropionate/cinnamic acid dioxygenase subunit beta</fullName>
    </submittedName>
</protein>
<keyword evidence="3" id="KW-0223">Dioxygenase</keyword>
<evidence type="ECO:0000256" key="1">
    <source>
        <dbReference type="ARBA" id="ARBA00009570"/>
    </source>
</evidence>
<dbReference type="NCBIfam" id="NF007479">
    <property type="entry name" value="PRK10069.1"/>
    <property type="match status" value="1"/>
</dbReference>
<dbReference type="PANTHER" id="PTHR41534">
    <property type="entry name" value="BLR3401 PROTEIN"/>
    <property type="match status" value="1"/>
</dbReference>
<dbReference type="GO" id="GO:0019380">
    <property type="term" value="P:3-phenylpropionate catabolic process"/>
    <property type="evidence" value="ECO:0007669"/>
    <property type="project" value="TreeGrafter"/>
</dbReference>
<dbReference type="OrthoDB" id="7446267at2"/>
<evidence type="ECO:0000313" key="4">
    <source>
        <dbReference type="Proteomes" id="UP000292085"/>
    </source>
</evidence>
<accession>A0A4Q6Y185</accession>
<dbReference type="CDD" id="cd00667">
    <property type="entry name" value="ring_hydroxylating_dioxygenases_beta"/>
    <property type="match status" value="1"/>
</dbReference>
<dbReference type="RefSeq" id="WP_130159141.1">
    <property type="nucleotide sequence ID" value="NZ_SGIS01000026.1"/>
</dbReference>
<name>A0A4Q6Y185_9SPHN</name>
<keyword evidence="2" id="KW-0560">Oxidoreductase</keyword>
<evidence type="ECO:0000256" key="2">
    <source>
        <dbReference type="ARBA" id="ARBA00023002"/>
    </source>
</evidence>
<dbReference type="SUPFAM" id="SSF54427">
    <property type="entry name" value="NTF2-like"/>
    <property type="match status" value="1"/>
</dbReference>
<dbReference type="Proteomes" id="UP000292085">
    <property type="component" value="Unassembled WGS sequence"/>
</dbReference>
<dbReference type="Gene3D" id="3.10.450.50">
    <property type="match status" value="1"/>
</dbReference>
<keyword evidence="4" id="KW-1185">Reference proteome</keyword>
<organism evidence="3 4">
    <name type="scientific">Sphingomonas populi</name>
    <dbReference type="NCBI Taxonomy" id="2484750"/>
    <lineage>
        <taxon>Bacteria</taxon>
        <taxon>Pseudomonadati</taxon>
        <taxon>Pseudomonadota</taxon>
        <taxon>Alphaproteobacteria</taxon>
        <taxon>Sphingomonadales</taxon>
        <taxon>Sphingomonadaceae</taxon>
        <taxon>Sphingomonas</taxon>
    </lineage>
</organism>
<dbReference type="Pfam" id="PF00866">
    <property type="entry name" value="Ring_hydroxyl_B"/>
    <property type="match status" value="1"/>
</dbReference>
<sequence length="179" mass="21121">MDDVKTKIVEDFIPLNDPTYSRVVLFLYLEARALDRRDFITWKSMLAEDIRYRMPIRVTKHKQYDGIDHGMLHFDDDYRSLSSRLGRLELKSAWAEDPPSRTRRMVTNILVSRTDTENEFDVFSYLHLLRSRGDEPDMSHLSCERSDRIRFEGDVTKICNREILMDQSVLGMPNLAVFL</sequence>
<evidence type="ECO:0000313" key="3">
    <source>
        <dbReference type="EMBL" id="RZF63454.1"/>
    </source>
</evidence>
<proteinExistence type="inferred from homology"/>
<dbReference type="AlphaFoldDB" id="A0A4Q6Y185"/>
<dbReference type="InterPro" id="IPR032710">
    <property type="entry name" value="NTF2-like_dom_sf"/>
</dbReference>
<dbReference type="InterPro" id="IPR000391">
    <property type="entry name" value="Rng_hydr_dOase-bsu"/>
</dbReference>
<dbReference type="GO" id="GO:0051213">
    <property type="term" value="F:dioxygenase activity"/>
    <property type="evidence" value="ECO:0007669"/>
    <property type="project" value="UniProtKB-KW"/>
</dbReference>
<gene>
    <name evidence="3" type="ORF">EWE75_16215</name>
</gene>
<comment type="similarity">
    <text evidence="1">Belongs to the bacterial ring-hydroxylating dioxygenase beta subunit family.</text>
</comment>
<comment type="caution">
    <text evidence="3">The sequence shown here is derived from an EMBL/GenBank/DDBJ whole genome shotgun (WGS) entry which is preliminary data.</text>
</comment>
<reference evidence="3 4" key="1">
    <citation type="submission" date="2019-02" db="EMBL/GenBank/DDBJ databases">
        <authorList>
            <person name="Li Y."/>
        </authorList>
    </citation>
    <scope>NUCLEOTIDE SEQUENCE [LARGE SCALE GENOMIC DNA]</scope>
    <source>
        <strain evidence="3 4">3-7</strain>
    </source>
</reference>